<dbReference type="Proteomes" id="UP001055804">
    <property type="component" value="Unassembled WGS sequence"/>
</dbReference>
<sequence length="78" mass="8128">MVTGRDDREEEAARALKRVAGEGGGLTGHTESAAGGRPDEATDPAAIWGKRIGRAAGLVVLAWLLYHLISTYLIGTPG</sequence>
<comment type="caution">
    <text evidence="3">The sequence shown here is derived from an EMBL/GenBank/DDBJ whole genome shotgun (WGS) entry which is preliminary data.</text>
</comment>
<dbReference type="EMBL" id="JAMZFT010000002">
    <property type="protein sequence ID" value="MCP1336664.1"/>
    <property type="molecule type" value="Genomic_DNA"/>
</dbReference>
<evidence type="ECO:0000256" key="2">
    <source>
        <dbReference type="SAM" id="Phobius"/>
    </source>
</evidence>
<dbReference type="RefSeq" id="WP_269332615.1">
    <property type="nucleotide sequence ID" value="NZ_JAMZFT010000002.1"/>
</dbReference>
<evidence type="ECO:0000313" key="4">
    <source>
        <dbReference type="Proteomes" id="UP001055804"/>
    </source>
</evidence>
<feature type="transmembrane region" description="Helical" evidence="2">
    <location>
        <begin position="55"/>
        <end position="75"/>
    </location>
</feature>
<evidence type="ECO:0000313" key="3">
    <source>
        <dbReference type="EMBL" id="MCP1336664.1"/>
    </source>
</evidence>
<evidence type="ECO:0000256" key="1">
    <source>
        <dbReference type="SAM" id="MobiDB-lite"/>
    </source>
</evidence>
<accession>A0A9J6PFR1</accession>
<protein>
    <submittedName>
        <fullName evidence="3">Uncharacterized protein</fullName>
    </submittedName>
</protein>
<gene>
    <name evidence="3" type="ORF">NJQ99_09620</name>
</gene>
<keyword evidence="2" id="KW-0812">Transmembrane</keyword>
<name>A0A9J6PFR1_9PROT</name>
<proteinExistence type="predicted"/>
<keyword evidence="2" id="KW-1133">Transmembrane helix</keyword>
<dbReference type="AlphaFoldDB" id="A0A9J6PFR1"/>
<feature type="compositionally biased region" description="Basic and acidic residues" evidence="1">
    <location>
        <begin position="1"/>
        <end position="14"/>
    </location>
</feature>
<reference evidence="3" key="1">
    <citation type="submission" date="2022-06" db="EMBL/GenBank/DDBJ databases">
        <title>Isolation and Genomics of Futiania mangrovii gen. nov., sp. nov., a Rare and Metabolically-versatile member in the Class Alphaproteobacteria.</title>
        <authorList>
            <person name="Liu L."/>
            <person name="Huang W.-C."/>
            <person name="Pan J."/>
            <person name="Li J."/>
            <person name="Huang Y."/>
            <person name="Du H."/>
            <person name="Liu Y."/>
            <person name="Li M."/>
        </authorList>
    </citation>
    <scope>NUCLEOTIDE SEQUENCE</scope>
    <source>
        <strain evidence="3">FT118</strain>
    </source>
</reference>
<feature type="region of interest" description="Disordered" evidence="1">
    <location>
        <begin position="1"/>
        <end position="40"/>
    </location>
</feature>
<keyword evidence="2" id="KW-0472">Membrane</keyword>
<keyword evidence="4" id="KW-1185">Reference proteome</keyword>
<organism evidence="3 4">
    <name type="scientific">Futiania mangrovi</name>
    <dbReference type="NCBI Taxonomy" id="2959716"/>
    <lineage>
        <taxon>Bacteria</taxon>
        <taxon>Pseudomonadati</taxon>
        <taxon>Pseudomonadota</taxon>
        <taxon>Alphaproteobacteria</taxon>
        <taxon>Futianiales</taxon>
        <taxon>Futianiaceae</taxon>
        <taxon>Futiania</taxon>
    </lineage>
</organism>